<gene>
    <name evidence="1" type="ORF">theurythT_21370</name>
</gene>
<evidence type="ECO:0000313" key="1">
    <source>
        <dbReference type="EMBL" id="GLX82685.1"/>
    </source>
</evidence>
<name>A0ABQ6H683_9GAMM</name>
<reference evidence="1 2" key="1">
    <citation type="submission" date="2023-03" db="EMBL/GenBank/DDBJ databases">
        <title>Draft genome sequence of Thalassotalea eurytherma JCM 18482T.</title>
        <authorList>
            <person name="Sawabe T."/>
        </authorList>
    </citation>
    <scope>NUCLEOTIDE SEQUENCE [LARGE SCALE GENOMIC DNA]</scope>
    <source>
        <strain evidence="1 2">JCM 18482</strain>
    </source>
</reference>
<accession>A0ABQ6H683</accession>
<evidence type="ECO:0000313" key="2">
    <source>
        <dbReference type="Proteomes" id="UP001157133"/>
    </source>
</evidence>
<proteinExistence type="predicted"/>
<dbReference type="EMBL" id="BSSU01000010">
    <property type="protein sequence ID" value="GLX82685.1"/>
    <property type="molecule type" value="Genomic_DNA"/>
</dbReference>
<keyword evidence="2" id="KW-1185">Reference proteome</keyword>
<organism evidence="1 2">
    <name type="scientific">Thalassotalea eurytherma</name>
    <dbReference type="NCBI Taxonomy" id="1144278"/>
    <lineage>
        <taxon>Bacteria</taxon>
        <taxon>Pseudomonadati</taxon>
        <taxon>Pseudomonadota</taxon>
        <taxon>Gammaproteobacteria</taxon>
        <taxon>Alteromonadales</taxon>
        <taxon>Colwelliaceae</taxon>
        <taxon>Thalassotalea</taxon>
    </lineage>
</organism>
<evidence type="ECO:0008006" key="3">
    <source>
        <dbReference type="Google" id="ProtNLM"/>
    </source>
</evidence>
<sequence>MRAYFEYLKAKTYLMKKLLTSPVQMNLTDTQNQYYQQVLKYVAELSLNFMAVKVVTYPENFLDWCQEFHRICQEDLNLALLDDHQFKPLKKLEDTLVQAISVIQIKLSRVMPWPIFNAFIEQNATRHALQERLGLLAYLKRKLETPYSEWIEEDRLAFIGKHTAKHDPSVYTFDVEWFGATKGAKSFVKLFNEQSHDVCQLLELIPNNGPVSENQYFAFVEAYKALFTQHLPDEKIPFMPATRLLGMLRPDQFVVLTNAKLDSICQGLGVTKISQQVDRAFAEYWHEMIATIRQNTWWQQARPENETEIILWENRAILLDMFCYADENIASQSNYLKLLNKPTKTTSRSTTTKRTKASAEQLVDQALENDDTPDFVKGMRDSIIKSVQAGKSVTDAINLMKAIFS</sequence>
<dbReference type="Proteomes" id="UP001157133">
    <property type="component" value="Unassembled WGS sequence"/>
</dbReference>
<comment type="caution">
    <text evidence="1">The sequence shown here is derived from an EMBL/GenBank/DDBJ whole genome shotgun (WGS) entry which is preliminary data.</text>
</comment>
<protein>
    <recommendedName>
        <fullName evidence="3">Orphan protein</fullName>
    </recommendedName>
</protein>